<keyword evidence="3" id="KW-0813">Transport</keyword>
<evidence type="ECO:0000256" key="5">
    <source>
        <dbReference type="ARBA" id="ARBA00022692"/>
    </source>
</evidence>
<gene>
    <name evidence="9" type="primary">sirB_1</name>
    <name evidence="9" type="ORF">NCTC7878_02131</name>
</gene>
<accession>A0A2X2JY87</accession>
<reference evidence="9 10" key="1">
    <citation type="submission" date="2018-06" db="EMBL/GenBank/DDBJ databases">
        <authorList>
            <consortium name="Pathogen Informatics"/>
            <person name="Doyle S."/>
        </authorList>
    </citation>
    <scope>NUCLEOTIDE SEQUENCE [LARGE SCALE GENOMIC DNA]</scope>
    <source>
        <strain evidence="9 10">NCTC7878</strain>
    </source>
</reference>
<keyword evidence="7 8" id="KW-0472">Membrane</keyword>
<sequence>MIISDIVARIIIKPLELPIGVVTAVIGAIVLIYLMKKGRQRL</sequence>
<protein>
    <submittedName>
        <fullName evidence="9">Siderophore staphylobactin ABC transporter, permease protein SirB</fullName>
    </submittedName>
</protein>
<dbReference type="EMBL" id="UAUX01000009">
    <property type="protein sequence ID" value="SPZ98728.1"/>
    <property type="molecule type" value="Genomic_DNA"/>
</dbReference>
<keyword evidence="5 8" id="KW-0812">Transmembrane</keyword>
<dbReference type="SUPFAM" id="SSF81345">
    <property type="entry name" value="ABC transporter involved in vitamin B12 uptake, BtuC"/>
    <property type="match status" value="1"/>
</dbReference>
<proteinExistence type="inferred from homology"/>
<evidence type="ECO:0000256" key="7">
    <source>
        <dbReference type="ARBA" id="ARBA00023136"/>
    </source>
</evidence>
<dbReference type="InterPro" id="IPR000522">
    <property type="entry name" value="ABC_transptr_permease_BtuC"/>
</dbReference>
<keyword evidence="4" id="KW-1003">Cell membrane</keyword>
<dbReference type="Gene3D" id="1.10.3470.10">
    <property type="entry name" value="ABC transporter involved in vitamin B12 uptake, BtuC"/>
    <property type="match status" value="1"/>
</dbReference>
<dbReference type="AlphaFoldDB" id="A0A2X2JY87"/>
<comment type="subcellular location">
    <subcellularLocation>
        <location evidence="1">Cell membrane</location>
        <topology evidence="1">Multi-pass membrane protein</topology>
    </subcellularLocation>
</comment>
<dbReference type="Pfam" id="PF01032">
    <property type="entry name" value="FecCD"/>
    <property type="match status" value="1"/>
</dbReference>
<evidence type="ECO:0000256" key="2">
    <source>
        <dbReference type="ARBA" id="ARBA00007935"/>
    </source>
</evidence>
<name>A0A2X2JY87_STAAU</name>
<evidence type="ECO:0000256" key="6">
    <source>
        <dbReference type="ARBA" id="ARBA00022989"/>
    </source>
</evidence>
<organism evidence="9 10">
    <name type="scientific">Staphylococcus aureus</name>
    <dbReference type="NCBI Taxonomy" id="1280"/>
    <lineage>
        <taxon>Bacteria</taxon>
        <taxon>Bacillati</taxon>
        <taxon>Bacillota</taxon>
        <taxon>Bacilli</taxon>
        <taxon>Bacillales</taxon>
        <taxon>Staphylococcaceae</taxon>
        <taxon>Staphylococcus</taxon>
    </lineage>
</organism>
<dbReference type="InterPro" id="IPR037294">
    <property type="entry name" value="ABC_BtuC-like"/>
</dbReference>
<dbReference type="Proteomes" id="UP000249913">
    <property type="component" value="Unassembled WGS sequence"/>
</dbReference>
<feature type="transmembrane region" description="Helical" evidence="8">
    <location>
        <begin position="17"/>
        <end position="35"/>
    </location>
</feature>
<keyword evidence="6 8" id="KW-1133">Transmembrane helix</keyword>
<evidence type="ECO:0000313" key="9">
    <source>
        <dbReference type="EMBL" id="SPZ98728.1"/>
    </source>
</evidence>
<dbReference type="GO" id="GO:0005886">
    <property type="term" value="C:plasma membrane"/>
    <property type="evidence" value="ECO:0007669"/>
    <property type="project" value="UniProtKB-SubCell"/>
</dbReference>
<evidence type="ECO:0000256" key="3">
    <source>
        <dbReference type="ARBA" id="ARBA00022448"/>
    </source>
</evidence>
<evidence type="ECO:0000256" key="8">
    <source>
        <dbReference type="SAM" id="Phobius"/>
    </source>
</evidence>
<comment type="similarity">
    <text evidence="2">Belongs to the binding-protein-dependent transport system permease family. FecCD subfamily.</text>
</comment>
<evidence type="ECO:0000256" key="4">
    <source>
        <dbReference type="ARBA" id="ARBA00022475"/>
    </source>
</evidence>
<evidence type="ECO:0000313" key="10">
    <source>
        <dbReference type="Proteomes" id="UP000249913"/>
    </source>
</evidence>
<evidence type="ECO:0000256" key="1">
    <source>
        <dbReference type="ARBA" id="ARBA00004651"/>
    </source>
</evidence>
<dbReference type="GO" id="GO:0022857">
    <property type="term" value="F:transmembrane transporter activity"/>
    <property type="evidence" value="ECO:0007669"/>
    <property type="project" value="InterPro"/>
</dbReference>